<evidence type="ECO:0000313" key="1">
    <source>
        <dbReference type="EMBL" id="KAI9919885.1"/>
    </source>
</evidence>
<dbReference type="Proteomes" id="UP001163321">
    <property type="component" value="Chromosome 10"/>
</dbReference>
<reference evidence="1 2" key="1">
    <citation type="journal article" date="2022" name="bioRxiv">
        <title>The genome of the oomycete Peronosclerospora sorghi, a cosmopolitan pathogen of maize and sorghum, is inflated with dispersed pseudogenes.</title>
        <authorList>
            <person name="Fletcher K."/>
            <person name="Martin F."/>
            <person name="Isakeit T."/>
            <person name="Cavanaugh K."/>
            <person name="Magill C."/>
            <person name="Michelmore R."/>
        </authorList>
    </citation>
    <scope>NUCLEOTIDE SEQUENCE [LARGE SCALE GENOMIC DNA]</scope>
    <source>
        <strain evidence="1">P6</strain>
    </source>
</reference>
<accession>A0ACC0WLY3</accession>
<protein>
    <submittedName>
        <fullName evidence="1">Uncharacterized protein</fullName>
    </submittedName>
</protein>
<comment type="caution">
    <text evidence="1">The sequence shown here is derived from an EMBL/GenBank/DDBJ whole genome shotgun (WGS) entry which is preliminary data.</text>
</comment>
<proteinExistence type="predicted"/>
<gene>
    <name evidence="1" type="ORF">PsorP6_015932</name>
</gene>
<dbReference type="EMBL" id="CM047589">
    <property type="protein sequence ID" value="KAI9919885.1"/>
    <property type="molecule type" value="Genomic_DNA"/>
</dbReference>
<name>A0ACC0WLY3_9STRA</name>
<evidence type="ECO:0000313" key="2">
    <source>
        <dbReference type="Proteomes" id="UP001163321"/>
    </source>
</evidence>
<organism evidence="1 2">
    <name type="scientific">Peronosclerospora sorghi</name>
    <dbReference type="NCBI Taxonomy" id="230839"/>
    <lineage>
        <taxon>Eukaryota</taxon>
        <taxon>Sar</taxon>
        <taxon>Stramenopiles</taxon>
        <taxon>Oomycota</taxon>
        <taxon>Peronosporomycetes</taxon>
        <taxon>Peronosporales</taxon>
        <taxon>Peronosporaceae</taxon>
        <taxon>Peronosclerospora</taxon>
    </lineage>
</organism>
<keyword evidence="2" id="KW-1185">Reference proteome</keyword>
<sequence length="221" mass="25219">MDGRGLYSGMSGVWPKRPFCKQNVTIQRRCGHSEEVRCKRAFELAQNPSRCQEAVVMTNPECGHNCSTTCYGEKRFDADNLEPLESVHEGDASNYHNYGLSLQCSQEFTYVRRCGHSKKMKCSEARHMTSGCQEIVMTKIPTCMHVMHRPWKKRTKSIKLLNDERVVAETLGMPSGACPPALKSIFKYCQAPVRFRRTVSCGRDFKMTCYDPLNILHIINI</sequence>